<accession>X0YJA4</accession>
<sequence>IYKIASRVSRETGVKHHVDHKIPLQGELVSGLHMPDNLQLLTAFDNLSKNNHFDTGDKSCHQ</sequence>
<name>X0YJA4_9ZZZZ</name>
<reference evidence="1" key="1">
    <citation type="journal article" date="2014" name="Front. Microbiol.">
        <title>High frequency of phylogenetically diverse reductive dehalogenase-homologous genes in deep subseafloor sedimentary metagenomes.</title>
        <authorList>
            <person name="Kawai M."/>
            <person name="Futagami T."/>
            <person name="Toyoda A."/>
            <person name="Takaki Y."/>
            <person name="Nishi S."/>
            <person name="Hori S."/>
            <person name="Arai W."/>
            <person name="Tsubouchi T."/>
            <person name="Morono Y."/>
            <person name="Uchiyama I."/>
            <person name="Ito T."/>
            <person name="Fujiyama A."/>
            <person name="Inagaki F."/>
            <person name="Takami H."/>
        </authorList>
    </citation>
    <scope>NUCLEOTIDE SEQUENCE</scope>
    <source>
        <strain evidence="1">Expedition CK06-06</strain>
    </source>
</reference>
<protein>
    <submittedName>
        <fullName evidence="1">Uncharacterized protein</fullName>
    </submittedName>
</protein>
<gene>
    <name evidence="1" type="ORF">S01H1_63595</name>
</gene>
<dbReference type="InterPro" id="IPR003615">
    <property type="entry name" value="HNH_nuc"/>
</dbReference>
<feature type="non-terminal residue" evidence="1">
    <location>
        <position position="1"/>
    </location>
</feature>
<evidence type="ECO:0000313" key="1">
    <source>
        <dbReference type="EMBL" id="GAG36881.1"/>
    </source>
</evidence>
<dbReference type="CDD" id="cd00085">
    <property type="entry name" value="HNHc"/>
    <property type="match status" value="1"/>
</dbReference>
<comment type="caution">
    <text evidence="1">The sequence shown here is derived from an EMBL/GenBank/DDBJ whole genome shotgun (WGS) entry which is preliminary data.</text>
</comment>
<dbReference type="EMBL" id="BARS01041869">
    <property type="protein sequence ID" value="GAG36881.1"/>
    <property type="molecule type" value="Genomic_DNA"/>
</dbReference>
<dbReference type="AlphaFoldDB" id="X0YJA4"/>
<proteinExistence type="predicted"/>
<organism evidence="1">
    <name type="scientific">marine sediment metagenome</name>
    <dbReference type="NCBI Taxonomy" id="412755"/>
    <lineage>
        <taxon>unclassified sequences</taxon>
        <taxon>metagenomes</taxon>
        <taxon>ecological metagenomes</taxon>
    </lineage>
</organism>